<feature type="transmembrane region" description="Helical" evidence="6">
    <location>
        <begin position="106"/>
        <end position="127"/>
    </location>
</feature>
<feature type="transmembrane region" description="Helical" evidence="6">
    <location>
        <begin position="48"/>
        <end position="69"/>
    </location>
</feature>
<dbReference type="PIRSF" id="PIRSF005859">
    <property type="entry name" value="PBR"/>
    <property type="match status" value="1"/>
</dbReference>
<reference evidence="7 8" key="1">
    <citation type="submission" date="2017-08" db="EMBL/GenBank/DDBJ databases">
        <title>Infants hospitalized years apart are colonized by the same room-sourced microbial strains.</title>
        <authorList>
            <person name="Brooks B."/>
            <person name="Olm M.R."/>
            <person name="Firek B.A."/>
            <person name="Baker R."/>
            <person name="Thomas B.C."/>
            <person name="Morowitz M.J."/>
            <person name="Banfield J.F."/>
        </authorList>
    </citation>
    <scope>NUCLEOTIDE SEQUENCE [LARGE SCALE GENOMIC DNA]</scope>
    <source>
        <strain evidence="7">S2_005_001_R2_27</strain>
    </source>
</reference>
<dbReference type="Proteomes" id="UP000248887">
    <property type="component" value="Unassembled WGS sequence"/>
</dbReference>
<dbReference type="PANTHER" id="PTHR10057:SF0">
    <property type="entry name" value="TRANSLOCATOR PROTEIN"/>
    <property type="match status" value="1"/>
</dbReference>
<evidence type="ECO:0000256" key="3">
    <source>
        <dbReference type="ARBA" id="ARBA00022692"/>
    </source>
</evidence>
<dbReference type="GO" id="GO:0033013">
    <property type="term" value="P:tetrapyrrole metabolic process"/>
    <property type="evidence" value="ECO:0007669"/>
    <property type="project" value="UniProtKB-ARBA"/>
</dbReference>
<protein>
    <submittedName>
        <fullName evidence="7">TspO protein</fullName>
    </submittedName>
</protein>
<dbReference type="CDD" id="cd15904">
    <property type="entry name" value="TSPO_MBR"/>
    <property type="match status" value="1"/>
</dbReference>
<comment type="similarity">
    <text evidence="2">Belongs to the TspO/BZRP family.</text>
</comment>
<organism evidence="7 8">
    <name type="scientific">Ancylobacter novellus</name>
    <name type="common">Thiobacillus novellus</name>
    <dbReference type="NCBI Taxonomy" id="921"/>
    <lineage>
        <taxon>Bacteria</taxon>
        <taxon>Pseudomonadati</taxon>
        <taxon>Pseudomonadota</taxon>
        <taxon>Alphaproteobacteria</taxon>
        <taxon>Hyphomicrobiales</taxon>
        <taxon>Xanthobacteraceae</taxon>
        <taxon>Ancylobacter</taxon>
    </lineage>
</organism>
<evidence type="ECO:0000313" key="7">
    <source>
        <dbReference type="EMBL" id="PZQ82703.1"/>
    </source>
</evidence>
<dbReference type="InterPro" id="IPR038330">
    <property type="entry name" value="TspO/MBR-related_sf"/>
</dbReference>
<feature type="transmembrane region" description="Helical" evidence="6">
    <location>
        <begin position="81"/>
        <end position="100"/>
    </location>
</feature>
<evidence type="ECO:0000256" key="2">
    <source>
        <dbReference type="ARBA" id="ARBA00007524"/>
    </source>
</evidence>
<evidence type="ECO:0000256" key="5">
    <source>
        <dbReference type="ARBA" id="ARBA00023136"/>
    </source>
</evidence>
<proteinExistence type="inferred from homology"/>
<dbReference type="InterPro" id="IPR004307">
    <property type="entry name" value="TspO_MBR"/>
</dbReference>
<dbReference type="PANTHER" id="PTHR10057">
    <property type="entry name" value="PERIPHERAL-TYPE BENZODIAZEPINE RECEPTOR"/>
    <property type="match status" value="1"/>
</dbReference>
<comment type="subcellular location">
    <subcellularLocation>
        <location evidence="1">Membrane</location>
        <topology evidence="1">Multi-pass membrane protein</topology>
    </subcellularLocation>
</comment>
<evidence type="ECO:0000256" key="6">
    <source>
        <dbReference type="SAM" id="Phobius"/>
    </source>
</evidence>
<dbReference type="FunFam" id="1.20.1260.100:FF:000001">
    <property type="entry name" value="translocator protein 2"/>
    <property type="match status" value="1"/>
</dbReference>
<keyword evidence="4 6" id="KW-1133">Transmembrane helix</keyword>
<evidence type="ECO:0000313" key="8">
    <source>
        <dbReference type="Proteomes" id="UP000248887"/>
    </source>
</evidence>
<dbReference type="GO" id="GO:0016020">
    <property type="term" value="C:membrane"/>
    <property type="evidence" value="ECO:0007669"/>
    <property type="project" value="UniProtKB-SubCell"/>
</dbReference>
<dbReference type="Pfam" id="PF03073">
    <property type="entry name" value="TspO_MBR"/>
    <property type="match status" value="1"/>
</dbReference>
<dbReference type="AlphaFoldDB" id="A0A2W5ST74"/>
<accession>A0A2W5ST74</accession>
<keyword evidence="5 6" id="KW-0472">Membrane</keyword>
<evidence type="ECO:0000256" key="4">
    <source>
        <dbReference type="ARBA" id="ARBA00022989"/>
    </source>
</evidence>
<gene>
    <name evidence="7" type="ORF">DI549_11040</name>
</gene>
<dbReference type="Gene3D" id="1.20.1260.100">
    <property type="entry name" value="TspO/MBR protein"/>
    <property type="match status" value="1"/>
</dbReference>
<evidence type="ECO:0000256" key="1">
    <source>
        <dbReference type="ARBA" id="ARBA00004141"/>
    </source>
</evidence>
<keyword evidence="3 6" id="KW-0812">Transmembrane</keyword>
<name>A0A2W5ST74_ANCNO</name>
<dbReference type="EMBL" id="QFQD01000030">
    <property type="protein sequence ID" value="PZQ82703.1"/>
    <property type="molecule type" value="Genomic_DNA"/>
</dbReference>
<sequence length="158" mass="17230">MKTLSFFRLVIAVGLCLAVGAVGSLATAPKIPTWYAGLAKPGWTPPDAVFPIAWTTLYVLMAVALWRLWQLHAPSPERRRAVLLWFAQLALNALWSPVFFGMEAPGAALVIVVVLWLAIAATIFACARIDRIAAWLLVPYLAWVSYATTLNAAIVVLN</sequence>
<comment type="caution">
    <text evidence="7">The sequence shown here is derived from an EMBL/GenBank/DDBJ whole genome shotgun (WGS) entry which is preliminary data.</text>
</comment>
<feature type="transmembrane region" description="Helical" evidence="6">
    <location>
        <begin position="134"/>
        <end position="157"/>
    </location>
</feature>